<dbReference type="PANTHER" id="PTHR15715">
    <property type="entry name" value="CENTROSOMAL PROTEIN OF 170 KDA"/>
    <property type="match status" value="1"/>
</dbReference>
<evidence type="ECO:0000313" key="5">
    <source>
        <dbReference type="Proteomes" id="UP001303647"/>
    </source>
</evidence>
<feature type="compositionally biased region" description="Acidic residues" evidence="1">
    <location>
        <begin position="351"/>
        <end position="362"/>
    </location>
</feature>
<accession>A0AAN7D0I5</accession>
<reference evidence="4" key="1">
    <citation type="journal article" date="2023" name="Mol. Phylogenet. Evol.">
        <title>Genome-scale phylogeny and comparative genomics of the fungal order Sordariales.</title>
        <authorList>
            <person name="Hensen N."/>
            <person name="Bonometti L."/>
            <person name="Westerberg I."/>
            <person name="Brannstrom I.O."/>
            <person name="Guillou S."/>
            <person name="Cros-Aarteil S."/>
            <person name="Calhoun S."/>
            <person name="Haridas S."/>
            <person name="Kuo A."/>
            <person name="Mondo S."/>
            <person name="Pangilinan J."/>
            <person name="Riley R."/>
            <person name="LaButti K."/>
            <person name="Andreopoulos B."/>
            <person name="Lipzen A."/>
            <person name="Chen C."/>
            <person name="Yan M."/>
            <person name="Daum C."/>
            <person name="Ng V."/>
            <person name="Clum A."/>
            <person name="Steindorff A."/>
            <person name="Ohm R.A."/>
            <person name="Martin F."/>
            <person name="Silar P."/>
            <person name="Natvig D.O."/>
            <person name="Lalanne C."/>
            <person name="Gautier V."/>
            <person name="Ament-Velasquez S.L."/>
            <person name="Kruys A."/>
            <person name="Hutchinson M.I."/>
            <person name="Powell A.J."/>
            <person name="Barry K."/>
            <person name="Miller A.N."/>
            <person name="Grigoriev I.V."/>
            <person name="Debuchy R."/>
            <person name="Gladieux P."/>
            <person name="Hiltunen Thoren M."/>
            <person name="Johannesson H."/>
        </authorList>
    </citation>
    <scope>NUCLEOTIDE SEQUENCE</scope>
    <source>
        <strain evidence="4">CBS 359.72</strain>
    </source>
</reference>
<feature type="region of interest" description="Disordered" evidence="1">
    <location>
        <begin position="257"/>
        <end position="370"/>
    </location>
</feature>
<feature type="compositionally biased region" description="Basic and acidic residues" evidence="1">
    <location>
        <begin position="257"/>
        <end position="267"/>
    </location>
</feature>
<keyword evidence="2" id="KW-0472">Membrane</keyword>
<dbReference type="InterPro" id="IPR000253">
    <property type="entry name" value="FHA_dom"/>
</dbReference>
<dbReference type="Pfam" id="PF00498">
    <property type="entry name" value="FHA"/>
    <property type="match status" value="1"/>
</dbReference>
<dbReference type="SUPFAM" id="SSF49879">
    <property type="entry name" value="SMAD/FHA domain"/>
    <property type="match status" value="1"/>
</dbReference>
<organism evidence="4 5">
    <name type="scientific">Corynascus novoguineensis</name>
    <dbReference type="NCBI Taxonomy" id="1126955"/>
    <lineage>
        <taxon>Eukaryota</taxon>
        <taxon>Fungi</taxon>
        <taxon>Dikarya</taxon>
        <taxon>Ascomycota</taxon>
        <taxon>Pezizomycotina</taxon>
        <taxon>Sordariomycetes</taxon>
        <taxon>Sordariomycetidae</taxon>
        <taxon>Sordariales</taxon>
        <taxon>Chaetomiaceae</taxon>
        <taxon>Corynascus</taxon>
    </lineage>
</organism>
<feature type="region of interest" description="Disordered" evidence="1">
    <location>
        <begin position="584"/>
        <end position="605"/>
    </location>
</feature>
<comment type="caution">
    <text evidence="4">The sequence shown here is derived from an EMBL/GenBank/DDBJ whole genome shotgun (WGS) entry which is preliminary data.</text>
</comment>
<proteinExistence type="predicted"/>
<gene>
    <name evidence="4" type="ORF">C7999DRAFT_27823</name>
</gene>
<feature type="compositionally biased region" description="Polar residues" evidence="1">
    <location>
        <begin position="183"/>
        <end position="198"/>
    </location>
</feature>
<feature type="region of interest" description="Disordered" evidence="1">
    <location>
        <begin position="1"/>
        <end position="20"/>
    </location>
</feature>
<dbReference type="PROSITE" id="PS50006">
    <property type="entry name" value="FHA_DOMAIN"/>
    <property type="match status" value="1"/>
</dbReference>
<dbReference type="AlphaFoldDB" id="A0AAN7D0I5"/>
<dbReference type="SMART" id="SM00240">
    <property type="entry name" value="FHA"/>
    <property type="match status" value="1"/>
</dbReference>
<feature type="domain" description="FHA" evidence="3">
    <location>
        <begin position="41"/>
        <end position="102"/>
    </location>
</feature>
<reference evidence="4" key="2">
    <citation type="submission" date="2023-05" db="EMBL/GenBank/DDBJ databases">
        <authorList>
            <consortium name="Lawrence Berkeley National Laboratory"/>
            <person name="Steindorff A."/>
            <person name="Hensen N."/>
            <person name="Bonometti L."/>
            <person name="Westerberg I."/>
            <person name="Brannstrom I.O."/>
            <person name="Guillou S."/>
            <person name="Cros-Aarteil S."/>
            <person name="Calhoun S."/>
            <person name="Haridas S."/>
            <person name="Kuo A."/>
            <person name="Mondo S."/>
            <person name="Pangilinan J."/>
            <person name="Riley R."/>
            <person name="Labutti K."/>
            <person name="Andreopoulos B."/>
            <person name="Lipzen A."/>
            <person name="Chen C."/>
            <person name="Yanf M."/>
            <person name="Daum C."/>
            <person name="Ng V."/>
            <person name="Clum A."/>
            <person name="Ohm R."/>
            <person name="Martin F."/>
            <person name="Silar P."/>
            <person name="Natvig D."/>
            <person name="Lalanne C."/>
            <person name="Gautier V."/>
            <person name="Ament-Velasquez S.L."/>
            <person name="Kruys A."/>
            <person name="Hutchinson M.I."/>
            <person name="Powell A.J."/>
            <person name="Barry K."/>
            <person name="Miller A.N."/>
            <person name="Grigoriev I.V."/>
            <person name="Debuchy R."/>
            <person name="Gladieux P."/>
            <person name="Thoren M.H."/>
            <person name="Johannesson H."/>
        </authorList>
    </citation>
    <scope>NUCLEOTIDE SEQUENCE</scope>
    <source>
        <strain evidence="4">CBS 359.72</strain>
    </source>
</reference>
<keyword evidence="2" id="KW-0812">Transmembrane</keyword>
<dbReference type="InterPro" id="IPR051176">
    <property type="entry name" value="Cent_Immune-Sig_Mod"/>
</dbReference>
<sequence>MSTTPQSNKTVVLSLSTDPSSGSDVLFPERHITFHPGKDNIVIGRASKVSVKGYVAGIENAWFHSPVMSRHHAQLFARMDCNKVEIKDLGSLHGTFLNGDERVPDDDFRELKDGDVIRFGAPIWRGTEQFMPTTVKVGLAFPNHDGTSTFQVPDESDDDASDDDRSSDSEIRKPGTKAHRPTAQGTSTLANATVTPTIDLTGEHCGQGSRHVIDLSTPRGSPTRIYEDEDMAGVLENRSDEVEHAVRDHEATIHELAGRADHEDVRDTTGTPDEVVDDPYDSFELEALLPREHDSNSVSAETDDDSHMDDLYEGPTYEQSVHSESTSDEGMDASNDLDGLSSSESVHDSEMDFEDYPSDEGGFDSSSETDWRTRLPQSTELMTFPEIEPLVKSLSQTPVVPAPSQTSFKGNGVASIDWLLNSDKPQPPALMHPQDPSTTAPSPRTAEALGARTGKVDYFLAREQNKLALELQKACARPTSVQDLCNDDEPADESRDYKFGPAAHMSSPQSMVGGVGECSRRTYVGISDIVDMCQPNPSEVGSNRKTELAPPTPPPAEEQHLRSLDHNHELTQNAGITQAAFAAQEEEGLQRSRGGKKRKANDISSTTQEELEWAISAARAAEPAFSNPHEEPVNQLLKASEQGEKSSPISVSQTLERHPKRAKLMRIAERLGYAALGGVTAGAMIVGTLIYTAPTFS</sequence>
<evidence type="ECO:0000256" key="2">
    <source>
        <dbReference type="SAM" id="Phobius"/>
    </source>
</evidence>
<dbReference type="InterPro" id="IPR008984">
    <property type="entry name" value="SMAD_FHA_dom_sf"/>
</dbReference>
<keyword evidence="5" id="KW-1185">Reference proteome</keyword>
<feature type="compositionally biased region" description="Acidic residues" evidence="1">
    <location>
        <begin position="274"/>
        <end position="284"/>
    </location>
</feature>
<evidence type="ECO:0000256" key="1">
    <source>
        <dbReference type="SAM" id="MobiDB-lite"/>
    </source>
</evidence>
<feature type="region of interest" description="Disordered" evidence="1">
    <location>
        <begin position="534"/>
        <end position="559"/>
    </location>
</feature>
<evidence type="ECO:0000259" key="3">
    <source>
        <dbReference type="PROSITE" id="PS50006"/>
    </source>
</evidence>
<feature type="transmembrane region" description="Helical" evidence="2">
    <location>
        <begin position="671"/>
        <end position="693"/>
    </location>
</feature>
<dbReference type="Proteomes" id="UP001303647">
    <property type="component" value="Unassembled WGS sequence"/>
</dbReference>
<feature type="compositionally biased region" description="Basic and acidic residues" evidence="1">
    <location>
        <begin position="163"/>
        <end position="173"/>
    </location>
</feature>
<feature type="region of interest" description="Disordered" evidence="1">
    <location>
        <begin position="638"/>
        <end position="657"/>
    </location>
</feature>
<dbReference type="EMBL" id="MU857604">
    <property type="protein sequence ID" value="KAK4251745.1"/>
    <property type="molecule type" value="Genomic_DNA"/>
</dbReference>
<feature type="region of interest" description="Disordered" evidence="1">
    <location>
        <begin position="146"/>
        <end position="223"/>
    </location>
</feature>
<name>A0AAN7D0I5_9PEZI</name>
<feature type="compositionally biased region" description="Polar residues" evidence="1">
    <location>
        <begin position="645"/>
        <end position="654"/>
    </location>
</feature>
<evidence type="ECO:0000313" key="4">
    <source>
        <dbReference type="EMBL" id="KAK4251745.1"/>
    </source>
</evidence>
<feature type="region of interest" description="Disordered" evidence="1">
    <location>
        <begin position="420"/>
        <end position="445"/>
    </location>
</feature>
<dbReference type="GO" id="GO:0005737">
    <property type="term" value="C:cytoplasm"/>
    <property type="evidence" value="ECO:0007669"/>
    <property type="project" value="TreeGrafter"/>
</dbReference>
<keyword evidence="2" id="KW-1133">Transmembrane helix</keyword>
<dbReference type="PANTHER" id="PTHR15715:SF48">
    <property type="entry name" value="FHA DOMAIN-CONTAINING PROTEIN"/>
    <property type="match status" value="1"/>
</dbReference>
<protein>
    <recommendedName>
        <fullName evidence="3">FHA domain-containing protein</fullName>
    </recommendedName>
</protein>
<dbReference type="Gene3D" id="2.60.200.20">
    <property type="match status" value="1"/>
</dbReference>